<dbReference type="PANTHER" id="PTHR35149:SF2">
    <property type="entry name" value="DUF262 DOMAIN-CONTAINING PROTEIN"/>
    <property type="match status" value="1"/>
</dbReference>
<feature type="domain" description="GmrSD restriction endonucleases C-terminal" evidence="2">
    <location>
        <begin position="449"/>
        <end position="544"/>
    </location>
</feature>
<accession>H8Z473</accession>
<evidence type="ECO:0008006" key="5">
    <source>
        <dbReference type="Google" id="ProtNLM"/>
    </source>
</evidence>
<proteinExistence type="predicted"/>
<dbReference type="Pfam" id="PF03235">
    <property type="entry name" value="GmrSD_N"/>
    <property type="match status" value="1"/>
</dbReference>
<dbReference type="RefSeq" id="WP_009150533.1">
    <property type="nucleotide sequence ID" value="NZ_CP121471.1"/>
</dbReference>
<dbReference type="InterPro" id="IPR011089">
    <property type="entry name" value="GmrSD_C"/>
</dbReference>
<dbReference type="Pfam" id="PF07510">
    <property type="entry name" value="GmrSD_C"/>
    <property type="match status" value="1"/>
</dbReference>
<organism evidence="3 4">
    <name type="scientific">Thiorhodovibrio frisius</name>
    <dbReference type="NCBI Taxonomy" id="631362"/>
    <lineage>
        <taxon>Bacteria</taxon>
        <taxon>Pseudomonadati</taxon>
        <taxon>Pseudomonadota</taxon>
        <taxon>Gammaproteobacteria</taxon>
        <taxon>Chromatiales</taxon>
        <taxon>Chromatiaceae</taxon>
        <taxon>Thiorhodovibrio</taxon>
    </lineage>
</organism>
<keyword evidence="4" id="KW-1185">Reference proteome</keyword>
<dbReference type="PANTHER" id="PTHR35149">
    <property type="entry name" value="SLL5132 PROTEIN"/>
    <property type="match status" value="1"/>
</dbReference>
<dbReference type="InterPro" id="IPR004919">
    <property type="entry name" value="GmrSD_N"/>
</dbReference>
<dbReference type="OrthoDB" id="9798761at2"/>
<feature type="domain" description="GmrSD restriction endonucleases N-terminal" evidence="1">
    <location>
        <begin position="10"/>
        <end position="209"/>
    </location>
</feature>
<reference evidence="3 4" key="2">
    <citation type="submission" date="2011-11" db="EMBL/GenBank/DDBJ databases">
        <authorList>
            <consortium name="US DOE Joint Genome Institute"/>
            <person name="Lucas S."/>
            <person name="Han J."/>
            <person name="Lapidus A."/>
            <person name="Cheng J.-F."/>
            <person name="Goodwin L."/>
            <person name="Pitluck S."/>
            <person name="Peters L."/>
            <person name="Ovchinnikova G."/>
            <person name="Zhang X."/>
            <person name="Detter J.C."/>
            <person name="Han C."/>
            <person name="Tapia R."/>
            <person name="Land M."/>
            <person name="Hauser L."/>
            <person name="Kyrpides N."/>
            <person name="Ivanova N."/>
            <person name="Pagani I."/>
            <person name="Vogl K."/>
            <person name="Liu Z."/>
            <person name="Overmann J."/>
            <person name="Frigaard N.-U."/>
            <person name="Bryant D."/>
            <person name="Woyke T."/>
        </authorList>
    </citation>
    <scope>NUCLEOTIDE SEQUENCE [LARGE SCALE GENOMIC DNA]</scope>
    <source>
        <strain evidence="3 4">970</strain>
    </source>
</reference>
<gene>
    <name evidence="3" type="ORF">Thi970DRAFT_03748</name>
</gene>
<dbReference type="HOGENOM" id="CLU_532931_0_0_6"/>
<evidence type="ECO:0000259" key="2">
    <source>
        <dbReference type="Pfam" id="PF07510"/>
    </source>
</evidence>
<dbReference type="AlphaFoldDB" id="H8Z473"/>
<dbReference type="EMBL" id="JH603170">
    <property type="protein sequence ID" value="EIC20130.1"/>
    <property type="molecule type" value="Genomic_DNA"/>
</dbReference>
<dbReference type="Proteomes" id="UP000002964">
    <property type="component" value="Unassembled WGS sequence"/>
</dbReference>
<dbReference type="eggNOG" id="COG1479">
    <property type="taxonomic scope" value="Bacteria"/>
</dbReference>
<sequence>MSTKTLEIFFTGKNLVIPHYQRDYAWKPSNVDDLFEDVEEALQVKGGHYLGTFILSQSDRSAPVFVVDGQQRLTTLTMILDALIDAVEDPAIRQHYRSNFISHPVTGAKFKLQGGNGDFFVSLLAEQNPAPATDGQQRLLDAYERIQLRVGELRNRGGEELVKQWLSCLSQLEVLEFVEPDEGKAIRMFQSVNDRGVPLARMDIVKSLLVYYSNRYLDGELDQFISEQFGLAFHSFSRIKRLAAEDGYRVRLVNRDSFREDDVLRYHYFAFDGSPFELESGADYSATADTVLETFLKPGLRDLRNDPSRLRNFIDSYSKDLAAFFGALEALLVATRTDIVTYLLFVVQDLSATLYPLVIRLHLQDRLSAVGTGSDQRSLQKIIEMVDLRVFKLRGTNPQADVFRITAALSSLSVDEIISGLKQFCRHFMPDALMQSQVENEYLYRNAGVPRMLLEVEFEERKKGKKPRPSPAQLVALNCKGLTVEHILPQEPNFKVRAYGFRSRDHYEEHKHRIGNLVLIEDTLNKTCSNRTVEDKMSAPECYQKSGLWAVKALSAIHTPPGQPFRLLDIDNRAQTIANLMLKRWPI</sequence>
<name>H8Z473_9GAMM</name>
<evidence type="ECO:0000313" key="3">
    <source>
        <dbReference type="EMBL" id="EIC20130.1"/>
    </source>
</evidence>
<protein>
    <recommendedName>
        <fullName evidence="5">DUF262 domain-containing protein</fullName>
    </recommendedName>
</protein>
<reference evidence="4" key="1">
    <citation type="submission" date="2011-06" db="EMBL/GenBank/DDBJ databases">
        <authorList>
            <consortium name="US DOE Joint Genome Institute (JGI-PGF)"/>
            <person name="Lucas S."/>
            <person name="Han J."/>
            <person name="Lapidus A."/>
            <person name="Cheng J.-F."/>
            <person name="Goodwin L."/>
            <person name="Pitluck S."/>
            <person name="Peters L."/>
            <person name="Land M.L."/>
            <person name="Hauser L."/>
            <person name="Vogl K."/>
            <person name="Liu Z."/>
            <person name="Overmann J."/>
            <person name="Frigaard N.-U."/>
            <person name="Bryant D.A."/>
            <person name="Woyke T.J."/>
        </authorList>
    </citation>
    <scope>NUCLEOTIDE SEQUENCE [LARGE SCALE GENOMIC DNA]</scope>
    <source>
        <strain evidence="4">970</strain>
    </source>
</reference>
<evidence type="ECO:0000259" key="1">
    <source>
        <dbReference type="Pfam" id="PF03235"/>
    </source>
</evidence>
<evidence type="ECO:0000313" key="4">
    <source>
        <dbReference type="Proteomes" id="UP000002964"/>
    </source>
</evidence>